<keyword evidence="11" id="KW-0472">Membrane</keyword>
<gene>
    <name evidence="20" type="ORF">TVAG_261640</name>
    <name evidence="18" type="ORF">TVAG_425250</name>
    <name evidence="19" type="ORF">TVAG_425260</name>
</gene>
<dbReference type="EMBL" id="DS114063">
    <property type="protein sequence ID" value="EAX91034.1"/>
    <property type="molecule type" value="Genomic_DNA"/>
</dbReference>
<name>A2FQ22_TRIV3</name>
<dbReference type="EC" id="2.7.10.1" evidence="2"/>
<feature type="region of interest" description="Disordered" evidence="16">
    <location>
        <begin position="192"/>
        <end position="215"/>
    </location>
</feature>
<feature type="domain" description="ALK/LTK-like glycine-rich" evidence="17">
    <location>
        <begin position="40"/>
        <end position="355"/>
    </location>
</feature>
<evidence type="ECO:0000256" key="13">
    <source>
        <dbReference type="ARBA" id="ARBA00023157"/>
    </source>
</evidence>
<evidence type="ECO:0000313" key="21">
    <source>
        <dbReference type="Proteomes" id="UP000001542"/>
    </source>
</evidence>
<keyword evidence="7" id="KW-0547">Nucleotide-binding</keyword>
<evidence type="ECO:0000256" key="9">
    <source>
        <dbReference type="ARBA" id="ARBA00022840"/>
    </source>
</evidence>
<evidence type="ECO:0000256" key="15">
    <source>
        <dbReference type="ARBA" id="ARBA00023180"/>
    </source>
</evidence>
<dbReference type="GO" id="GO:0005886">
    <property type="term" value="C:plasma membrane"/>
    <property type="evidence" value="ECO:0007669"/>
    <property type="project" value="UniProtKB-SubCell"/>
</dbReference>
<dbReference type="GO" id="GO:0005524">
    <property type="term" value="F:ATP binding"/>
    <property type="evidence" value="ECO:0007669"/>
    <property type="project" value="UniProtKB-KW"/>
</dbReference>
<evidence type="ECO:0000256" key="7">
    <source>
        <dbReference type="ARBA" id="ARBA00022741"/>
    </source>
</evidence>
<keyword evidence="20" id="KW-0449">Lipoprotein</keyword>
<keyword evidence="12" id="KW-0829">Tyrosine-protein kinase</keyword>
<dbReference type="Pfam" id="PF12810">
    <property type="entry name" value="ALK_LTK_GRD"/>
    <property type="match status" value="1"/>
</dbReference>
<keyword evidence="9" id="KW-0067">ATP-binding</keyword>
<dbReference type="AlphaFoldDB" id="A2FQ22"/>
<evidence type="ECO:0000256" key="14">
    <source>
        <dbReference type="ARBA" id="ARBA00023170"/>
    </source>
</evidence>
<comment type="subcellular location">
    <subcellularLocation>
        <location evidence="1">Cell membrane</location>
        <topology evidence="1">Single-pass type I membrane protein</topology>
    </subcellularLocation>
</comment>
<reference evidence="20" key="2">
    <citation type="journal article" date="2007" name="Science">
        <title>Draft genome sequence of the sexually transmitted pathogen Trichomonas vaginalis.</title>
        <authorList>
            <person name="Carlton J.M."/>
            <person name="Hirt R.P."/>
            <person name="Silva J.C."/>
            <person name="Delcher A.L."/>
            <person name="Schatz M."/>
            <person name="Zhao Q."/>
            <person name="Wortman J.R."/>
            <person name="Bidwell S.L."/>
            <person name="Alsmark U.C.M."/>
            <person name="Besteiro S."/>
            <person name="Sicheritz-Ponten T."/>
            <person name="Noel C.J."/>
            <person name="Dacks J.B."/>
            <person name="Foster P.G."/>
            <person name="Simillion C."/>
            <person name="Van de Peer Y."/>
            <person name="Miranda-Saavedra D."/>
            <person name="Barton G.J."/>
            <person name="Westrop G.D."/>
            <person name="Mueller S."/>
            <person name="Dessi D."/>
            <person name="Fiori P.L."/>
            <person name="Ren Q."/>
            <person name="Paulsen I."/>
            <person name="Zhang H."/>
            <person name="Bastida-Corcuera F.D."/>
            <person name="Simoes-Barbosa A."/>
            <person name="Brown M.T."/>
            <person name="Hayes R.D."/>
            <person name="Mukherjee M."/>
            <person name="Okumura C.Y."/>
            <person name="Schneider R."/>
            <person name="Smith A.J."/>
            <person name="Vanacova S."/>
            <person name="Villalvazo M."/>
            <person name="Haas B.J."/>
            <person name="Pertea M."/>
            <person name="Feldblyum T.V."/>
            <person name="Utterback T.R."/>
            <person name="Shu C.L."/>
            <person name="Osoegawa K."/>
            <person name="de Jong P.J."/>
            <person name="Hrdy I."/>
            <person name="Horvathova L."/>
            <person name="Zubacova Z."/>
            <person name="Dolezal P."/>
            <person name="Malik S.B."/>
            <person name="Logsdon J.M. Jr."/>
            <person name="Henze K."/>
            <person name="Gupta A."/>
            <person name="Wang C.C."/>
            <person name="Dunne R.L."/>
            <person name="Upcroft J.A."/>
            <person name="Upcroft P."/>
            <person name="White O."/>
            <person name="Salzberg S.L."/>
            <person name="Tang P."/>
            <person name="Chiu C.-H."/>
            <person name="Lee Y.-S."/>
            <person name="Embley T.M."/>
            <person name="Coombs G.H."/>
            <person name="Mottram J.C."/>
            <person name="Tachezy J."/>
            <person name="Fraser-Liggett C.M."/>
            <person name="Johnson P.J."/>
        </authorList>
    </citation>
    <scope>NUCLEOTIDE SEQUENCE [LARGE SCALE GENOMIC DNA]</scope>
    <source>
        <strain evidence="20">G3</strain>
    </source>
</reference>
<dbReference type="VEuPathDB" id="TrichDB:TVAGG3_0684490"/>
<evidence type="ECO:0000256" key="8">
    <source>
        <dbReference type="ARBA" id="ARBA00022777"/>
    </source>
</evidence>
<keyword evidence="3" id="KW-1003">Cell membrane</keyword>
<evidence type="ECO:0000256" key="11">
    <source>
        <dbReference type="ARBA" id="ARBA00023136"/>
    </source>
</evidence>
<keyword evidence="10" id="KW-1133">Transmembrane helix</keyword>
<evidence type="ECO:0000256" key="10">
    <source>
        <dbReference type="ARBA" id="ARBA00022989"/>
    </source>
</evidence>
<evidence type="ECO:0000256" key="4">
    <source>
        <dbReference type="ARBA" id="ARBA00022679"/>
    </source>
</evidence>
<evidence type="ECO:0000313" key="18">
    <source>
        <dbReference type="EMBL" id="EAX91033.1"/>
    </source>
</evidence>
<dbReference type="VEuPathDB" id="TrichDB:TVAGG3_0684520"/>
<reference evidence="20" key="1">
    <citation type="submission" date="2006-10" db="EMBL/GenBank/DDBJ databases">
        <authorList>
            <person name="Amadeo P."/>
            <person name="Zhao Q."/>
            <person name="Wortman J."/>
            <person name="Fraser-Liggett C."/>
            <person name="Carlton J."/>
        </authorList>
    </citation>
    <scope>NUCLEOTIDE SEQUENCE</scope>
    <source>
        <strain evidence="20">G3</strain>
    </source>
</reference>
<dbReference type="EMBL" id="DS114063">
    <property type="protein sequence ID" value="EAX91033.1"/>
    <property type="molecule type" value="Genomic_DNA"/>
</dbReference>
<organism evidence="20 21">
    <name type="scientific">Trichomonas vaginalis (strain ATCC PRA-98 / G3)</name>
    <dbReference type="NCBI Taxonomy" id="412133"/>
    <lineage>
        <taxon>Eukaryota</taxon>
        <taxon>Metamonada</taxon>
        <taxon>Parabasalia</taxon>
        <taxon>Trichomonadida</taxon>
        <taxon>Trichomonadidae</taxon>
        <taxon>Trichomonas</taxon>
    </lineage>
</organism>
<proteinExistence type="predicted"/>
<evidence type="ECO:0000313" key="20">
    <source>
        <dbReference type="EMBL" id="EAX92986.1"/>
    </source>
</evidence>
<keyword evidence="15" id="KW-0325">Glycoprotein</keyword>
<keyword evidence="14" id="KW-0675">Receptor</keyword>
<keyword evidence="6" id="KW-0732">Signal</keyword>
<dbReference type="GO" id="GO:0004714">
    <property type="term" value="F:transmembrane receptor protein tyrosine kinase activity"/>
    <property type="evidence" value="ECO:0007669"/>
    <property type="project" value="UniProtKB-EC"/>
</dbReference>
<evidence type="ECO:0000256" key="5">
    <source>
        <dbReference type="ARBA" id="ARBA00022692"/>
    </source>
</evidence>
<evidence type="ECO:0000259" key="17">
    <source>
        <dbReference type="Pfam" id="PF12810"/>
    </source>
</evidence>
<keyword evidence="8" id="KW-0418">Kinase</keyword>
<keyword evidence="5" id="KW-0812">Transmembrane</keyword>
<sequence>MISYHLVNESIRTEDVIVDETNKRYIFKYPCTSNSECTDYFVSLPAGVYKFELYGASGGATEGKVSTFIDSNGNCTSQEIVTAFGGNTECKKKNSRGGSGGYISGTIILSKRTTTFFTIGGRGIYTYKITEEQTERCYIQENMVAGGYGGGGYAANWYRNEVDNGSGSGGGQTCVKFEKNDLWHRVIVSGGGGGSDNSASVNTEFRGPDDGSGGSGGGIISQGYWVDGKYNGERLANSSFGFSFGYGESARQYSSLHEHGVKSADGTSDRPGAGAGWFGGFAGLNRNGGSGGGSSWALTKALDYPSGNITVYDSFYKNIGSQPYAFNSSDGYFFNDIRNYAGIWEGNGQLILTILDTLKCPTFYSSYIPSSILFTFIILGLN</sequence>
<protein>
    <recommendedName>
        <fullName evidence="2">receptor protein-tyrosine kinase</fullName>
        <ecNumber evidence="2">2.7.10.1</ecNumber>
    </recommendedName>
</protein>
<dbReference type="VEuPathDB" id="TrichDB:TVAGG3_0684410"/>
<dbReference type="InterPro" id="IPR055163">
    <property type="entry name" value="ALK/LTK-like_GRD"/>
</dbReference>
<keyword evidence="4" id="KW-0808">Transferase</keyword>
<keyword evidence="13" id="KW-1015">Disulfide bond</keyword>
<evidence type="ECO:0000256" key="12">
    <source>
        <dbReference type="ARBA" id="ARBA00023137"/>
    </source>
</evidence>
<dbReference type="VEuPathDB" id="TrichDB:TVAG_425250"/>
<dbReference type="Proteomes" id="UP000001542">
    <property type="component" value="Unassembled WGS sequence"/>
</dbReference>
<evidence type="ECO:0000256" key="1">
    <source>
        <dbReference type="ARBA" id="ARBA00004251"/>
    </source>
</evidence>
<evidence type="ECO:0000256" key="3">
    <source>
        <dbReference type="ARBA" id="ARBA00022475"/>
    </source>
</evidence>
<dbReference type="EMBL" id="DS113936">
    <property type="protein sequence ID" value="EAX92986.1"/>
    <property type="molecule type" value="Genomic_DNA"/>
</dbReference>
<evidence type="ECO:0000256" key="6">
    <source>
        <dbReference type="ARBA" id="ARBA00022729"/>
    </source>
</evidence>
<evidence type="ECO:0000313" key="19">
    <source>
        <dbReference type="EMBL" id="EAX91034.1"/>
    </source>
</evidence>
<keyword evidence="21" id="KW-1185">Reference proteome</keyword>
<evidence type="ECO:0000256" key="2">
    <source>
        <dbReference type="ARBA" id="ARBA00011902"/>
    </source>
</evidence>
<evidence type="ECO:0000256" key="16">
    <source>
        <dbReference type="SAM" id="MobiDB-lite"/>
    </source>
</evidence>
<accession>A2FQ22</accession>